<evidence type="ECO:0000259" key="1">
    <source>
        <dbReference type="Pfam" id="PF25600"/>
    </source>
</evidence>
<evidence type="ECO:0000313" key="3">
    <source>
        <dbReference type="Proteomes" id="UP001274896"/>
    </source>
</evidence>
<dbReference type="InterPro" id="IPR058030">
    <property type="entry name" value="TRIM8/14/16/25/29/45/65_CC"/>
</dbReference>
<evidence type="ECO:0000313" key="2">
    <source>
        <dbReference type="EMBL" id="KAK3510483.1"/>
    </source>
</evidence>
<feature type="domain" description="TRIM8/14/16/25/29/45/65 coiled-coil region" evidence="1">
    <location>
        <begin position="6"/>
        <end position="70"/>
    </location>
</feature>
<dbReference type="Pfam" id="PF25600">
    <property type="entry name" value="TRIM_CC"/>
    <property type="match status" value="1"/>
</dbReference>
<accession>A0AAE0UM83</accession>
<gene>
    <name evidence="2" type="ORF">QTP70_009159</name>
</gene>
<sequence length="197" mass="22719">MKSLQRIQEKQKKMQELKQTVENIKRLPSLCDFSDHKDSPSITVHQHFSLDGMRNSLSDLKMRLEEFCKKEFKKIPSCEELALMDLGPWSGVQVQVIEPDKGVQRGSACHSTNFLEKNTPGQGWARKGIPQWTVGQLLGDEQIHFRTAKNLLDAVHHLQMEMPHLRPQHLPLQEICKRRKPGLCPKQNLLCQPEQRA</sequence>
<comment type="caution">
    <text evidence="2">The sequence shown here is derived from an EMBL/GenBank/DDBJ whole genome shotgun (WGS) entry which is preliminary data.</text>
</comment>
<dbReference type="Proteomes" id="UP001274896">
    <property type="component" value="Unassembled WGS sequence"/>
</dbReference>
<dbReference type="AlphaFoldDB" id="A0AAE0UM83"/>
<reference evidence="2" key="1">
    <citation type="submission" date="2023-06" db="EMBL/GenBank/DDBJ databases">
        <title>Male Hemibagrus guttatus genome.</title>
        <authorList>
            <person name="Bian C."/>
        </authorList>
    </citation>
    <scope>NUCLEOTIDE SEQUENCE</scope>
    <source>
        <strain evidence="2">Male_cb2023</strain>
        <tissue evidence="2">Muscle</tissue>
    </source>
</reference>
<proteinExistence type="predicted"/>
<name>A0AAE0UM83_9TELE</name>
<protein>
    <recommendedName>
        <fullName evidence="1">TRIM8/14/16/25/29/45/65 coiled-coil region domain-containing protein</fullName>
    </recommendedName>
</protein>
<dbReference type="EMBL" id="JAUCMX010000025">
    <property type="protein sequence ID" value="KAK3510483.1"/>
    <property type="molecule type" value="Genomic_DNA"/>
</dbReference>
<keyword evidence="3" id="KW-1185">Reference proteome</keyword>
<organism evidence="2 3">
    <name type="scientific">Hemibagrus guttatus</name>
    <dbReference type="NCBI Taxonomy" id="175788"/>
    <lineage>
        <taxon>Eukaryota</taxon>
        <taxon>Metazoa</taxon>
        <taxon>Chordata</taxon>
        <taxon>Craniata</taxon>
        <taxon>Vertebrata</taxon>
        <taxon>Euteleostomi</taxon>
        <taxon>Actinopterygii</taxon>
        <taxon>Neopterygii</taxon>
        <taxon>Teleostei</taxon>
        <taxon>Ostariophysi</taxon>
        <taxon>Siluriformes</taxon>
        <taxon>Bagridae</taxon>
        <taxon>Hemibagrus</taxon>
    </lineage>
</organism>